<dbReference type="Gene3D" id="1.20.1280.50">
    <property type="match status" value="1"/>
</dbReference>
<dbReference type="InterPro" id="IPR013187">
    <property type="entry name" value="F-box-assoc_dom_typ3"/>
</dbReference>
<dbReference type="SMART" id="SM00256">
    <property type="entry name" value="FBOX"/>
    <property type="match status" value="1"/>
</dbReference>
<dbReference type="InterPro" id="IPR017451">
    <property type="entry name" value="F-box-assoc_interact_dom"/>
</dbReference>
<dbReference type="PANTHER" id="PTHR31111">
    <property type="entry name" value="BNAA05G37150D PROTEIN-RELATED"/>
    <property type="match status" value="1"/>
</dbReference>
<dbReference type="Pfam" id="PF08268">
    <property type="entry name" value="FBA_3"/>
    <property type="match status" value="1"/>
</dbReference>
<dbReference type="SUPFAM" id="SSF50965">
    <property type="entry name" value="Galactose oxidase, central domain"/>
    <property type="match status" value="1"/>
</dbReference>
<dbReference type="PANTHER" id="PTHR31111:SF136">
    <property type="entry name" value="F-BOX ASSOCIATED DOMAIN-CONTAINING PROTEIN"/>
    <property type="match status" value="1"/>
</dbReference>
<dbReference type="SUPFAM" id="SSF81383">
    <property type="entry name" value="F-box domain"/>
    <property type="match status" value="1"/>
</dbReference>
<gene>
    <name evidence="2" type="ORF">ILEXP_LOCUS2630</name>
</gene>
<evidence type="ECO:0000313" key="2">
    <source>
        <dbReference type="EMBL" id="CAK9135664.1"/>
    </source>
</evidence>
<dbReference type="InterPro" id="IPR036047">
    <property type="entry name" value="F-box-like_dom_sf"/>
</dbReference>
<evidence type="ECO:0000313" key="3">
    <source>
        <dbReference type="Proteomes" id="UP001642360"/>
    </source>
</evidence>
<dbReference type="Proteomes" id="UP001642360">
    <property type="component" value="Unassembled WGS sequence"/>
</dbReference>
<dbReference type="NCBIfam" id="TIGR01640">
    <property type="entry name" value="F_box_assoc_1"/>
    <property type="match status" value="1"/>
</dbReference>
<accession>A0ABC8QSE8</accession>
<sequence>MQPRQRNPNLHQHQHSEITNGVGLPCDLIIDILSRLPSKFICQLRCVSKPWRAILSPPDPLLQNLHCNRSNSTPLLLFFYNSRLRICFPSFDTQGQLRNQFTKQIVSSVMSWRFCQGLMCLVCFNHVYVCNPSTQELLQVPYSSKLRDIYNFALGYLPSTNVYKIVHWFREIDSNHTMQIVCQIFTIKEGGPNSHGSWRVVGNSPHFRRVGRYPICVNGSLYWLDNEKENTGNPMKINGFDLAREEHEIVSSPKTYSGSCHGTVCLLSIKGSLCLVDRKQGVSHIDIWMMKDQNNQIWIKEYSFDIFGVNRPLLIMEYIPSGDGRDEEILIRPEKEGLLLYNFKTKSIRRVGNLISEYMGINFDMGRCIWPHLYFDSLYSLGNG</sequence>
<evidence type="ECO:0000259" key="1">
    <source>
        <dbReference type="PROSITE" id="PS50181"/>
    </source>
</evidence>
<name>A0ABC8QSE8_9AQUA</name>
<comment type="caution">
    <text evidence="2">The sequence shown here is derived from an EMBL/GenBank/DDBJ whole genome shotgun (WGS) entry which is preliminary data.</text>
</comment>
<dbReference type="InterPro" id="IPR001810">
    <property type="entry name" value="F-box_dom"/>
</dbReference>
<dbReference type="InterPro" id="IPR011043">
    <property type="entry name" value="Gal_Oxase/kelch_b-propeller"/>
</dbReference>
<dbReference type="PROSITE" id="PS50181">
    <property type="entry name" value="FBOX"/>
    <property type="match status" value="1"/>
</dbReference>
<dbReference type="AlphaFoldDB" id="A0ABC8QSE8"/>
<dbReference type="Pfam" id="PF00646">
    <property type="entry name" value="F-box"/>
    <property type="match status" value="1"/>
</dbReference>
<proteinExistence type="predicted"/>
<dbReference type="EMBL" id="CAUOFW020000725">
    <property type="protein sequence ID" value="CAK9135664.1"/>
    <property type="molecule type" value="Genomic_DNA"/>
</dbReference>
<organism evidence="2 3">
    <name type="scientific">Ilex paraguariensis</name>
    <name type="common">yerba mate</name>
    <dbReference type="NCBI Taxonomy" id="185542"/>
    <lineage>
        <taxon>Eukaryota</taxon>
        <taxon>Viridiplantae</taxon>
        <taxon>Streptophyta</taxon>
        <taxon>Embryophyta</taxon>
        <taxon>Tracheophyta</taxon>
        <taxon>Spermatophyta</taxon>
        <taxon>Magnoliopsida</taxon>
        <taxon>eudicotyledons</taxon>
        <taxon>Gunneridae</taxon>
        <taxon>Pentapetalae</taxon>
        <taxon>asterids</taxon>
        <taxon>campanulids</taxon>
        <taxon>Aquifoliales</taxon>
        <taxon>Aquifoliaceae</taxon>
        <taxon>Ilex</taxon>
    </lineage>
</organism>
<keyword evidence="3" id="KW-1185">Reference proteome</keyword>
<protein>
    <recommendedName>
        <fullName evidence="1">F-box domain-containing protein</fullName>
    </recommendedName>
</protein>
<feature type="domain" description="F-box" evidence="1">
    <location>
        <begin position="18"/>
        <end position="65"/>
    </location>
</feature>
<reference evidence="2 3" key="1">
    <citation type="submission" date="2024-02" db="EMBL/GenBank/DDBJ databases">
        <authorList>
            <person name="Vignale AGUSTIN F."/>
            <person name="Sosa J E."/>
            <person name="Modenutti C."/>
        </authorList>
    </citation>
    <scope>NUCLEOTIDE SEQUENCE [LARGE SCALE GENOMIC DNA]</scope>
</reference>